<dbReference type="GO" id="GO:0017136">
    <property type="term" value="F:histone deacetylase activity, NAD-dependent"/>
    <property type="evidence" value="ECO:0007669"/>
    <property type="project" value="TreeGrafter"/>
</dbReference>
<dbReference type="SUPFAM" id="SSF52467">
    <property type="entry name" value="DHS-like NAD/FAD-binding domain"/>
    <property type="match status" value="1"/>
</dbReference>
<sequence>MKNYFAGEHMDKGIETLAAFIRASDNTVVLTGAGMDTDSNIPDFRGEGGWWKNIDPRTVANIDTFAQNYSLFQEFYSMRIKLLQNVKPHPGHYILADLEKRGIIKSIATQNISGLHRLAGSEKVYELHGNIATVRCNSCGRQADTADFLAGENCTGCNTGALRPNVVLFGEALPQDVWAQALSHIQRADLLLVIGTSLEVSPVNQLPFQAKGRTVFINKEDCSQHYSFDLTLLGNAKEVLKKLSDRLT</sequence>
<evidence type="ECO:0000256" key="3">
    <source>
        <dbReference type="ARBA" id="ARBA00023027"/>
    </source>
</evidence>
<dbReference type="InterPro" id="IPR029035">
    <property type="entry name" value="DHS-like_NAD/FAD-binding_dom"/>
</dbReference>
<keyword evidence="2" id="KW-0808">Transferase</keyword>
<reference evidence="6 7" key="1">
    <citation type="submission" date="2009-02" db="EMBL/GenBank/DDBJ databases">
        <title>Sequencing of the draft genome and assembly of Dethiobacter alkaliphilus AHT 1.</title>
        <authorList>
            <consortium name="US DOE Joint Genome Institute (JGI-PGF)"/>
            <person name="Lucas S."/>
            <person name="Copeland A."/>
            <person name="Lapidus A."/>
            <person name="Glavina del Rio T."/>
            <person name="Dalin E."/>
            <person name="Tice H."/>
            <person name="Bruce D."/>
            <person name="Goodwin L."/>
            <person name="Pitluck S."/>
            <person name="Larimer F."/>
            <person name="Land M.L."/>
            <person name="Hauser L."/>
            <person name="Muyzer G."/>
        </authorList>
    </citation>
    <scope>NUCLEOTIDE SEQUENCE [LARGE SCALE GENOMIC DNA]</scope>
    <source>
        <strain evidence="6 7">AHT 1</strain>
    </source>
</reference>
<comment type="caution">
    <text evidence="6">The sequence shown here is derived from an EMBL/GenBank/DDBJ whole genome shotgun (WGS) entry which is preliminary data.</text>
</comment>
<evidence type="ECO:0000256" key="1">
    <source>
        <dbReference type="ARBA" id="ARBA00012928"/>
    </source>
</evidence>
<dbReference type="eggNOG" id="COG0846">
    <property type="taxonomic scope" value="Bacteria"/>
</dbReference>
<evidence type="ECO:0000313" key="7">
    <source>
        <dbReference type="Proteomes" id="UP000006443"/>
    </source>
</evidence>
<dbReference type="Proteomes" id="UP000006443">
    <property type="component" value="Unassembled WGS sequence"/>
</dbReference>
<dbReference type="InterPro" id="IPR026591">
    <property type="entry name" value="Sirtuin_cat_small_dom_sf"/>
</dbReference>
<keyword evidence="4" id="KW-0862">Zinc</keyword>
<feature type="binding site" evidence="4">
    <location>
        <position position="136"/>
    </location>
    <ligand>
        <name>Zn(2+)</name>
        <dbReference type="ChEBI" id="CHEBI:29105"/>
    </ligand>
</feature>
<name>C0GDD5_DETAL</name>
<feature type="binding site" evidence="4">
    <location>
        <position position="139"/>
    </location>
    <ligand>
        <name>Zn(2+)</name>
        <dbReference type="ChEBI" id="CHEBI:29105"/>
    </ligand>
</feature>
<dbReference type="InterPro" id="IPR003000">
    <property type="entry name" value="Sirtuin"/>
</dbReference>
<dbReference type="GO" id="GO:0046872">
    <property type="term" value="F:metal ion binding"/>
    <property type="evidence" value="ECO:0007669"/>
    <property type="project" value="UniProtKB-KW"/>
</dbReference>
<dbReference type="InterPro" id="IPR026590">
    <property type="entry name" value="Ssirtuin_cat_dom"/>
</dbReference>
<dbReference type="PANTHER" id="PTHR11085">
    <property type="entry name" value="NAD-DEPENDENT PROTEIN DEACYLASE SIRTUIN-5, MITOCHONDRIAL-RELATED"/>
    <property type="match status" value="1"/>
</dbReference>
<keyword evidence="4" id="KW-0479">Metal-binding</keyword>
<feature type="binding site" evidence="4">
    <location>
        <position position="154"/>
    </location>
    <ligand>
        <name>Zn(2+)</name>
        <dbReference type="ChEBI" id="CHEBI:29105"/>
    </ligand>
</feature>
<dbReference type="Gene3D" id="3.40.50.1220">
    <property type="entry name" value="TPP-binding domain"/>
    <property type="match status" value="1"/>
</dbReference>
<protein>
    <recommendedName>
        <fullName evidence="1">protein acetyllysine N-acetyltransferase</fullName>
        <ecNumber evidence="1">2.3.1.286</ecNumber>
    </recommendedName>
</protein>
<dbReference type="Pfam" id="PF02146">
    <property type="entry name" value="SIR2"/>
    <property type="match status" value="1"/>
</dbReference>
<dbReference type="AlphaFoldDB" id="C0GDD5"/>
<evidence type="ECO:0000259" key="5">
    <source>
        <dbReference type="PROSITE" id="PS50305"/>
    </source>
</evidence>
<accession>C0GDD5</accession>
<evidence type="ECO:0000256" key="2">
    <source>
        <dbReference type="ARBA" id="ARBA00022679"/>
    </source>
</evidence>
<dbReference type="OrthoDB" id="9800582at2"/>
<keyword evidence="3" id="KW-0520">NAD</keyword>
<dbReference type="RefSeq" id="WP_008514704.1">
    <property type="nucleotide sequence ID" value="NZ_ACJM01000002.1"/>
</dbReference>
<dbReference type="NCBIfam" id="NF001753">
    <property type="entry name" value="PRK00481.1-3"/>
    <property type="match status" value="1"/>
</dbReference>
<organism evidence="6 7">
    <name type="scientific">Dethiobacter alkaliphilus AHT 1</name>
    <dbReference type="NCBI Taxonomy" id="555088"/>
    <lineage>
        <taxon>Bacteria</taxon>
        <taxon>Bacillati</taxon>
        <taxon>Bacillota</taxon>
        <taxon>Dethiobacteria</taxon>
        <taxon>Dethiobacterales</taxon>
        <taxon>Dethiobacteraceae</taxon>
        <taxon>Dethiobacter</taxon>
    </lineage>
</organism>
<dbReference type="PROSITE" id="PS50305">
    <property type="entry name" value="SIRTUIN"/>
    <property type="match status" value="1"/>
</dbReference>
<keyword evidence="7" id="KW-1185">Reference proteome</keyword>
<dbReference type="Gene3D" id="3.30.1600.10">
    <property type="entry name" value="SIR2/SIRT2 'Small Domain"/>
    <property type="match status" value="1"/>
</dbReference>
<evidence type="ECO:0000313" key="6">
    <source>
        <dbReference type="EMBL" id="EEG78656.1"/>
    </source>
</evidence>
<dbReference type="GO" id="GO:0070403">
    <property type="term" value="F:NAD+ binding"/>
    <property type="evidence" value="ECO:0007669"/>
    <property type="project" value="InterPro"/>
</dbReference>
<dbReference type="EC" id="2.3.1.286" evidence="1"/>
<proteinExistence type="predicted"/>
<dbReference type="STRING" id="555088.DealDRAFT_0586"/>
<feature type="domain" description="Deacetylase sirtuin-type" evidence="5">
    <location>
        <begin position="7"/>
        <end position="248"/>
    </location>
</feature>
<dbReference type="InterPro" id="IPR050134">
    <property type="entry name" value="NAD-dep_sirtuin_deacylases"/>
</dbReference>
<feature type="active site" description="Proton acceptor" evidence="4">
    <location>
        <position position="128"/>
    </location>
</feature>
<feature type="binding site" evidence="4">
    <location>
        <position position="157"/>
    </location>
    <ligand>
        <name>Zn(2+)</name>
        <dbReference type="ChEBI" id="CHEBI:29105"/>
    </ligand>
</feature>
<evidence type="ECO:0000256" key="4">
    <source>
        <dbReference type="PROSITE-ProRule" id="PRU00236"/>
    </source>
</evidence>
<gene>
    <name evidence="6" type="ORF">DealDRAFT_0586</name>
</gene>
<dbReference type="EMBL" id="ACJM01000002">
    <property type="protein sequence ID" value="EEG78656.1"/>
    <property type="molecule type" value="Genomic_DNA"/>
</dbReference>
<dbReference type="PANTHER" id="PTHR11085:SF10">
    <property type="entry name" value="NAD-DEPENDENT PROTEIN DEACYLASE SIRTUIN-5, MITOCHONDRIAL-RELATED"/>
    <property type="match status" value="1"/>
</dbReference>